<dbReference type="GO" id="GO:0005975">
    <property type="term" value="P:carbohydrate metabolic process"/>
    <property type="evidence" value="ECO:0007669"/>
    <property type="project" value="InterPro"/>
</dbReference>
<evidence type="ECO:0000313" key="5">
    <source>
        <dbReference type="Proteomes" id="UP000198937"/>
    </source>
</evidence>
<dbReference type="InterPro" id="IPR032856">
    <property type="entry name" value="GDE_N_bis"/>
</dbReference>
<feature type="domain" description="SCP2" evidence="1">
    <location>
        <begin position="24"/>
        <end position="112"/>
    </location>
</feature>
<dbReference type="AlphaFoldDB" id="A0A1C6UFW0"/>
<protein>
    <submittedName>
        <fullName evidence="4">Glycogen debranching enzyme (Alpha-1,6-glucosidase)</fullName>
    </submittedName>
</protein>
<organism evidence="4 5">
    <name type="scientific">Micromonospora yangpuensis</name>
    <dbReference type="NCBI Taxonomy" id="683228"/>
    <lineage>
        <taxon>Bacteria</taxon>
        <taxon>Bacillati</taxon>
        <taxon>Actinomycetota</taxon>
        <taxon>Actinomycetes</taxon>
        <taxon>Micromonosporales</taxon>
        <taxon>Micromonosporaceae</taxon>
        <taxon>Micromonospora</taxon>
    </lineage>
</organism>
<dbReference type="InterPro" id="IPR003033">
    <property type="entry name" value="SCP2_sterol-bd_dom"/>
</dbReference>
<reference evidence="4 5" key="1">
    <citation type="submission" date="2016-06" db="EMBL/GenBank/DDBJ databases">
        <authorList>
            <person name="Kjaerup R.B."/>
            <person name="Dalgaard T.S."/>
            <person name="Juul-Madsen H.R."/>
        </authorList>
    </citation>
    <scope>NUCLEOTIDE SEQUENCE [LARGE SCALE GENOMIC DNA]</scope>
    <source>
        <strain evidence="4 5">DSM 45577</strain>
    </source>
</reference>
<dbReference type="Proteomes" id="UP000198937">
    <property type="component" value="Unassembled WGS sequence"/>
</dbReference>
<dbReference type="InterPro" id="IPR054491">
    <property type="entry name" value="MGH1-like_GH"/>
</dbReference>
<sequence>MPDHAGPEVSRPLDRFFEQLAESAPDRLPSTPTGLLQFVFDDGAHPAWFVRLDGRRVQVERTGHRPDCVVELSTTAFEDLVAGHDHVVAMLFRGIVSVEGDLSLLLVFRRLLPTAADSGNPHPVGGVVRRTPRNGIGLHERTSIFFGNSFMISARNGDVEAEPTVPLGLFFFDTRFLSTWRLTVDGEQLAVLSIDDIRSFESKFALVPGQPTHYVNTTTSILRHRSIGDDFEEVLTLFNFAPEPVRYTIRLDVGADFAEVQEIRDGFQRPRTVSASVDQDSLRLHYRRQTLHRETVISTSEPAHIDEHGLTFTVTIESHATWSTRLRVLTLIRDLRRHDLRDRLRSATGRSRVEAGREIDEIVSNVPELRADHLPLNEAYRVSVHDLAALYYQGVNFRERLPATGLPWSMTLLGRESLVSSFQALPFLPERAVSTLRILALCQGTRVDEFRGEQPGRIVQESRYGESAAFNDAPDAADFSAADTTALFLVLLDEYERWTGDRDLVCRYEIEARAALTWMDEYADPVGAGYVWSSRRQTRTGPINESWRGSPQAICFHDGRLPTFPQAICEIQGYTYDAKLRAARLARRCWGDPALAERLEREAADLRVRFNRDFWLPDRGYYALALQADGTPVDALASNIGHLLFSGIVEPERAGSLVDHLLGPALFSGWGVRTLASTEGRFSPLGHHNGAIWPADNSLIAWGLRRYGFKREAARIAWGLLEASRYFGGRLPGFFAGYDRDRTRVPVPYRFTDSPYAPSAGATLLLLRALLGLEPYGNHLAVDAGLPEGTGEIELLDLRGPWGYADALGRGRPFRDRPVAR</sequence>
<dbReference type="SUPFAM" id="SSF48208">
    <property type="entry name" value="Six-hairpin glycosidases"/>
    <property type="match status" value="1"/>
</dbReference>
<dbReference type="InterPro" id="IPR036527">
    <property type="entry name" value="SCP2_sterol-bd_dom_sf"/>
</dbReference>
<dbReference type="InterPro" id="IPR008928">
    <property type="entry name" value="6-hairpin_glycosidase_sf"/>
</dbReference>
<dbReference type="OrthoDB" id="9759959at2"/>
<name>A0A1C6UFW0_9ACTN</name>
<gene>
    <name evidence="4" type="ORF">GA0070617_2197</name>
</gene>
<proteinExistence type="predicted"/>
<dbReference type="InterPro" id="IPR012341">
    <property type="entry name" value="6hp_glycosidase-like_sf"/>
</dbReference>
<dbReference type="STRING" id="683228.GA0070617_2197"/>
<dbReference type="Gene3D" id="3.30.1050.10">
    <property type="entry name" value="SCP2 sterol-binding domain"/>
    <property type="match status" value="1"/>
</dbReference>
<dbReference type="Gene3D" id="1.50.10.10">
    <property type="match status" value="1"/>
</dbReference>
<dbReference type="SUPFAM" id="SSF55718">
    <property type="entry name" value="SCP-like"/>
    <property type="match status" value="1"/>
</dbReference>
<feature type="domain" description="Putative glycogen debranching enzyme N-terminal" evidence="2">
    <location>
        <begin position="147"/>
        <end position="327"/>
    </location>
</feature>
<dbReference type="Pfam" id="PF02036">
    <property type="entry name" value="SCP2"/>
    <property type="match status" value="1"/>
</dbReference>
<evidence type="ECO:0000259" key="2">
    <source>
        <dbReference type="Pfam" id="PF14742"/>
    </source>
</evidence>
<dbReference type="EMBL" id="FMIA01000002">
    <property type="protein sequence ID" value="SCL52854.1"/>
    <property type="molecule type" value="Genomic_DNA"/>
</dbReference>
<evidence type="ECO:0000259" key="3">
    <source>
        <dbReference type="Pfam" id="PF22422"/>
    </source>
</evidence>
<dbReference type="Pfam" id="PF22422">
    <property type="entry name" value="MGH1-like_GH"/>
    <property type="match status" value="1"/>
</dbReference>
<keyword evidence="5" id="KW-1185">Reference proteome</keyword>
<dbReference type="Pfam" id="PF14742">
    <property type="entry name" value="GDE_N_bis"/>
    <property type="match status" value="1"/>
</dbReference>
<evidence type="ECO:0000259" key="1">
    <source>
        <dbReference type="Pfam" id="PF02036"/>
    </source>
</evidence>
<dbReference type="RefSeq" id="WP_091436073.1">
    <property type="nucleotide sequence ID" value="NZ_BMMJ01000004.1"/>
</dbReference>
<accession>A0A1C6UFW0</accession>
<evidence type="ECO:0000313" key="4">
    <source>
        <dbReference type="EMBL" id="SCL52854.1"/>
    </source>
</evidence>
<feature type="domain" description="Mannosylglycerate hydrolase MGH1-like glycoside hydrolase" evidence="3">
    <location>
        <begin position="564"/>
        <end position="722"/>
    </location>
</feature>